<sequence>MKRSKIRRRLASSLSEGRIVTVVRDGLDLERTDGLVVALADDWVVVHELSDGVHLDTVVALRLNEVSRIWFRDDDAYHHRALQGLGRKPAVFSCADDVDAAGLLALAADKADLVSIHFEELDDEPLALGRLLELRTKKFTLHYLGRDGVWAPQTEDWRFRDVTRIEIGGRYLDALSRFADPYPA</sequence>
<proteinExistence type="predicted"/>
<reference evidence="1 2" key="1">
    <citation type="submission" date="2023-08" db="EMBL/GenBank/DDBJ databases">
        <title>Nocardioides seae sp. nov., a bacterium isolated from a soil.</title>
        <authorList>
            <person name="Wang X."/>
        </authorList>
    </citation>
    <scope>NUCLEOTIDE SEQUENCE [LARGE SCALE GENOMIC DNA]</scope>
    <source>
        <strain evidence="1 2">YZH12</strain>
    </source>
</reference>
<dbReference type="RefSeq" id="WP_315732056.1">
    <property type="nucleotide sequence ID" value="NZ_JAVYII010000002.1"/>
</dbReference>
<organism evidence="1 2">
    <name type="scientific">Nocardioides imazamoxiresistens</name>
    <dbReference type="NCBI Taxonomy" id="3231893"/>
    <lineage>
        <taxon>Bacteria</taxon>
        <taxon>Bacillati</taxon>
        <taxon>Actinomycetota</taxon>
        <taxon>Actinomycetes</taxon>
        <taxon>Propionibacteriales</taxon>
        <taxon>Nocardioidaceae</taxon>
        <taxon>Nocardioides</taxon>
    </lineage>
</organism>
<gene>
    <name evidence="1" type="ORF">RDV89_06125</name>
</gene>
<protein>
    <submittedName>
        <fullName evidence="1">Uncharacterized protein</fullName>
    </submittedName>
</protein>
<evidence type="ECO:0000313" key="2">
    <source>
        <dbReference type="Proteomes" id="UP001268542"/>
    </source>
</evidence>
<dbReference type="Proteomes" id="UP001268542">
    <property type="component" value="Unassembled WGS sequence"/>
</dbReference>
<dbReference type="EMBL" id="JAVYII010000002">
    <property type="protein sequence ID" value="MDT9592633.1"/>
    <property type="molecule type" value="Genomic_DNA"/>
</dbReference>
<accession>A0ABU3PTU6</accession>
<keyword evidence="2" id="KW-1185">Reference proteome</keyword>
<evidence type="ECO:0000313" key="1">
    <source>
        <dbReference type="EMBL" id="MDT9592633.1"/>
    </source>
</evidence>
<comment type="caution">
    <text evidence="1">The sequence shown here is derived from an EMBL/GenBank/DDBJ whole genome shotgun (WGS) entry which is preliminary data.</text>
</comment>
<name>A0ABU3PTU6_9ACTN</name>